<sequence>MGRSGFEDEELGKKLERSFLPIISPPLGLSSWSSNLLARARAGHVGFREVANTCPRPPNACLLSACTAAACRPRSAHTHKPPCSPAAKPPLLLPFHAACV</sequence>
<evidence type="ECO:0000313" key="2">
    <source>
        <dbReference type="Proteomes" id="UP000652761"/>
    </source>
</evidence>
<name>A0A843U4X4_COLES</name>
<accession>A0A843U4X4</accession>
<gene>
    <name evidence="1" type="ORF">Taro_009487</name>
</gene>
<evidence type="ECO:0000313" key="1">
    <source>
        <dbReference type="EMBL" id="MQL77087.1"/>
    </source>
</evidence>
<dbReference type="Proteomes" id="UP000652761">
    <property type="component" value="Unassembled WGS sequence"/>
</dbReference>
<organism evidence="1 2">
    <name type="scientific">Colocasia esculenta</name>
    <name type="common">Wild taro</name>
    <name type="synonym">Arum esculentum</name>
    <dbReference type="NCBI Taxonomy" id="4460"/>
    <lineage>
        <taxon>Eukaryota</taxon>
        <taxon>Viridiplantae</taxon>
        <taxon>Streptophyta</taxon>
        <taxon>Embryophyta</taxon>
        <taxon>Tracheophyta</taxon>
        <taxon>Spermatophyta</taxon>
        <taxon>Magnoliopsida</taxon>
        <taxon>Liliopsida</taxon>
        <taxon>Araceae</taxon>
        <taxon>Aroideae</taxon>
        <taxon>Colocasieae</taxon>
        <taxon>Colocasia</taxon>
    </lineage>
</organism>
<comment type="caution">
    <text evidence="1">The sequence shown here is derived from an EMBL/GenBank/DDBJ whole genome shotgun (WGS) entry which is preliminary data.</text>
</comment>
<dbReference type="EMBL" id="NMUH01000330">
    <property type="protein sequence ID" value="MQL77087.1"/>
    <property type="molecule type" value="Genomic_DNA"/>
</dbReference>
<protein>
    <submittedName>
        <fullName evidence="1">Uncharacterized protein</fullName>
    </submittedName>
</protein>
<proteinExistence type="predicted"/>
<keyword evidence="2" id="KW-1185">Reference proteome</keyword>
<dbReference type="AlphaFoldDB" id="A0A843U4X4"/>
<reference evidence="1" key="1">
    <citation type="submission" date="2017-07" db="EMBL/GenBank/DDBJ databases">
        <title>Taro Niue Genome Assembly and Annotation.</title>
        <authorList>
            <person name="Atibalentja N."/>
            <person name="Keating K."/>
            <person name="Fields C.J."/>
        </authorList>
    </citation>
    <scope>NUCLEOTIDE SEQUENCE</scope>
    <source>
        <strain evidence="1">Niue_2</strain>
        <tissue evidence="1">Leaf</tissue>
    </source>
</reference>